<comment type="subcellular location">
    <subcellularLocation>
        <location evidence="2">Membrane</location>
    </subcellularLocation>
</comment>
<dbReference type="SMART" id="SM00926">
    <property type="entry name" value="Molybdop_Fe4S4"/>
    <property type="match status" value="1"/>
</dbReference>
<evidence type="ECO:0000256" key="13">
    <source>
        <dbReference type="ARBA" id="ARBA00034078"/>
    </source>
</evidence>
<evidence type="ECO:0000256" key="4">
    <source>
        <dbReference type="ARBA" id="ARBA00022485"/>
    </source>
</evidence>
<keyword evidence="10" id="KW-0411">Iron-sulfur</keyword>
<evidence type="ECO:0000256" key="10">
    <source>
        <dbReference type="ARBA" id="ARBA00023014"/>
    </source>
</evidence>
<evidence type="ECO:0000256" key="3">
    <source>
        <dbReference type="ARBA" id="ARBA00005404"/>
    </source>
</evidence>
<dbReference type="InterPro" id="IPR010228">
    <property type="entry name" value="NADH_UbQ_OxRdtase_Gsu"/>
</dbReference>
<dbReference type="InterPro" id="IPR036010">
    <property type="entry name" value="2Fe-2S_ferredoxin-like_sf"/>
</dbReference>
<dbReference type="PROSITE" id="PS51669">
    <property type="entry name" value="4FE4S_MOW_BIS_MGD"/>
    <property type="match status" value="1"/>
</dbReference>
<dbReference type="GO" id="GO:0051539">
    <property type="term" value="F:4 iron, 4 sulfur cluster binding"/>
    <property type="evidence" value="ECO:0007669"/>
    <property type="project" value="UniProtKB-KW"/>
</dbReference>
<evidence type="ECO:0000256" key="7">
    <source>
        <dbReference type="ARBA" id="ARBA00022723"/>
    </source>
</evidence>
<evidence type="ECO:0000256" key="8">
    <source>
        <dbReference type="ARBA" id="ARBA00022967"/>
    </source>
</evidence>
<gene>
    <name evidence="19" type="ORF">HNR65_002741</name>
</gene>
<dbReference type="SUPFAM" id="SSF54862">
    <property type="entry name" value="4Fe-4S ferredoxins"/>
    <property type="match status" value="1"/>
</dbReference>
<dbReference type="InterPro" id="IPR054351">
    <property type="entry name" value="NADH_UbQ_OxRdtase_ferredoxin"/>
</dbReference>
<dbReference type="GO" id="GO:0046872">
    <property type="term" value="F:metal ion binding"/>
    <property type="evidence" value="ECO:0007669"/>
    <property type="project" value="UniProtKB-KW"/>
</dbReference>
<dbReference type="PROSITE" id="PS51839">
    <property type="entry name" value="4FE4S_HC3"/>
    <property type="match status" value="1"/>
</dbReference>
<proteinExistence type="inferred from homology"/>
<evidence type="ECO:0000259" key="17">
    <source>
        <dbReference type="PROSITE" id="PS51669"/>
    </source>
</evidence>
<evidence type="ECO:0000256" key="2">
    <source>
        <dbReference type="ARBA" id="ARBA00004370"/>
    </source>
</evidence>
<evidence type="ECO:0000259" key="16">
    <source>
        <dbReference type="PROSITE" id="PS51085"/>
    </source>
</evidence>
<dbReference type="GO" id="GO:0016020">
    <property type="term" value="C:membrane"/>
    <property type="evidence" value="ECO:0007669"/>
    <property type="project" value="UniProtKB-SubCell"/>
</dbReference>
<evidence type="ECO:0000256" key="5">
    <source>
        <dbReference type="ARBA" id="ARBA00022714"/>
    </source>
</evidence>
<dbReference type="PROSITE" id="PS00642">
    <property type="entry name" value="COMPLEX1_75K_2"/>
    <property type="match status" value="1"/>
</dbReference>
<keyword evidence="11" id="KW-0520">NAD</keyword>
<accession>A0A7W0HLJ2</accession>
<dbReference type="Pfam" id="PF22117">
    <property type="entry name" value="Fer4_Nqo3"/>
    <property type="match status" value="1"/>
</dbReference>
<organism evidence="19 20">
    <name type="scientific">Desulfosalsimonas propionicica</name>
    <dbReference type="NCBI Taxonomy" id="332175"/>
    <lineage>
        <taxon>Bacteria</taxon>
        <taxon>Pseudomonadati</taxon>
        <taxon>Thermodesulfobacteriota</taxon>
        <taxon>Desulfobacteria</taxon>
        <taxon>Desulfobacterales</taxon>
        <taxon>Desulfosalsimonadaceae</taxon>
        <taxon>Desulfosalsimonas</taxon>
    </lineage>
</organism>
<feature type="domain" description="4Fe-4S Mo/W bis-MGD-type" evidence="17">
    <location>
        <begin position="217"/>
        <end position="273"/>
    </location>
</feature>
<dbReference type="Pfam" id="PF04879">
    <property type="entry name" value="Molybdop_Fe4S4"/>
    <property type="match status" value="1"/>
</dbReference>
<dbReference type="InterPro" id="IPR006963">
    <property type="entry name" value="Mopterin_OxRdtase_4Fe-4S_dom"/>
</dbReference>
<keyword evidence="12" id="KW-0472">Membrane</keyword>
<dbReference type="InterPro" id="IPR006656">
    <property type="entry name" value="Mopterin_OxRdtase"/>
</dbReference>
<dbReference type="GO" id="GO:0051537">
    <property type="term" value="F:2 iron, 2 sulfur cluster binding"/>
    <property type="evidence" value="ECO:0007669"/>
    <property type="project" value="UniProtKB-KW"/>
</dbReference>
<keyword evidence="9" id="KW-0408">Iron</keyword>
<feature type="domain" description="2Fe-2S ferredoxin-type" evidence="16">
    <location>
        <begin position="1"/>
        <end position="80"/>
    </location>
</feature>
<dbReference type="CDD" id="cd00207">
    <property type="entry name" value="fer2"/>
    <property type="match status" value="1"/>
</dbReference>
<keyword evidence="4" id="KW-0004">4Fe-4S</keyword>
<dbReference type="Pfam" id="PF00384">
    <property type="entry name" value="Molybdopterin"/>
    <property type="match status" value="1"/>
</dbReference>
<feature type="domain" description="4Fe-4S His(Cys)3-ligated-type" evidence="18">
    <location>
        <begin position="80"/>
        <end position="119"/>
    </location>
</feature>
<evidence type="ECO:0000259" key="18">
    <source>
        <dbReference type="PROSITE" id="PS51839"/>
    </source>
</evidence>
<protein>
    <submittedName>
        <fullName evidence="19">NADH-quinone oxidoreductase subunit G</fullName>
    </submittedName>
</protein>
<dbReference type="PROSITE" id="PS51085">
    <property type="entry name" value="2FE2S_FER_2"/>
    <property type="match status" value="1"/>
</dbReference>
<evidence type="ECO:0000256" key="1">
    <source>
        <dbReference type="ARBA" id="ARBA00001966"/>
    </source>
</evidence>
<dbReference type="GO" id="GO:0048038">
    <property type="term" value="F:quinone binding"/>
    <property type="evidence" value="ECO:0007669"/>
    <property type="project" value="UniProtKB-KW"/>
</dbReference>
<dbReference type="PANTHER" id="PTHR43105:SF10">
    <property type="entry name" value="NADH-QUINONE OXIDOREDUCTASE SUBUNIT G"/>
    <property type="match status" value="1"/>
</dbReference>
<dbReference type="Gene3D" id="3.40.228.10">
    <property type="entry name" value="Dimethylsulfoxide Reductase, domain 2"/>
    <property type="match status" value="1"/>
</dbReference>
<dbReference type="SUPFAM" id="SSF53706">
    <property type="entry name" value="Formate dehydrogenase/DMSO reductase, domains 1-3"/>
    <property type="match status" value="1"/>
</dbReference>
<dbReference type="RefSeq" id="WP_181552031.1">
    <property type="nucleotide sequence ID" value="NZ_JACDUS010000009.1"/>
</dbReference>
<evidence type="ECO:0000313" key="20">
    <source>
        <dbReference type="Proteomes" id="UP000525298"/>
    </source>
</evidence>
<dbReference type="PROSITE" id="PS00641">
    <property type="entry name" value="COMPLEX1_75K_1"/>
    <property type="match status" value="1"/>
</dbReference>
<dbReference type="Gene3D" id="2.20.25.90">
    <property type="entry name" value="ADC-like domains"/>
    <property type="match status" value="1"/>
</dbReference>
<dbReference type="Gene3D" id="3.10.20.740">
    <property type="match status" value="1"/>
</dbReference>
<dbReference type="Pfam" id="PF10588">
    <property type="entry name" value="NADH-G_4Fe-4S_3"/>
    <property type="match status" value="1"/>
</dbReference>
<sequence length="681" mass="73967">MPNLIIDNKKIRVAKGTRVIDAAESAGIYIPRFCYFAELGAVGACRVCAVKFIDGPVEGIQMSCMVEAEDGMVVSTDDAEAVDFRRHVIEWMMMNHPHDCPVCDEGGHCLLQDLTVAGGHGIRRFAGKKRTYADQYLGPLIRHEENRCIQCYRCSRFYQEYCGYTDLGVMGIAQRIYFGRYKDGVLENPFSGNLIDLCPTGVYTDKPSRYTGRRWDFERTTGVCTTCSLGCSITVSARYRQIVRLEAAFSQSVNGAFICDRGRYGFFWVNSENRPRQGRVETKATPPQKAAAAAAGWLDRLAEQYGAGAIAVAGSGRSSLETLAAWMDLCRSRSWRGFFFDDLAAAPAAPVAVFGLSPENVISMKAVESADMILAVGTDALDEAPMLALAMRQAWRAGAGVAAIDPRDLEWPFEFQQVVAAHDEIVDLLSGIEPENEIGGNAGNHAGKMAAIQDQVRHSRFPVILCGTAIVDQGTALAAAGLVKRLRKNKKDARLFYTLPGANTFGGILLDHRVKPPDELIHAMESGEIKALVAVESDLWQNCTDRDRLERALNGLEFLCAADCMATELVSRADIVIPVSSVYESGGIYVNQEARAQWSPPAHAGGTPVRITGAGGHPPRVIGPGIAGGDMPSAWQAAWQIAGLDPPAGPGEMIEWMTKTYPVTGSVKTMAAQGVRIFPLQ</sequence>
<evidence type="ECO:0000256" key="15">
    <source>
        <dbReference type="RuleBase" id="RU004523"/>
    </source>
</evidence>
<keyword evidence="7" id="KW-0479">Metal-binding</keyword>
<dbReference type="GO" id="GO:0042773">
    <property type="term" value="P:ATP synthesis coupled electron transport"/>
    <property type="evidence" value="ECO:0007669"/>
    <property type="project" value="InterPro"/>
</dbReference>
<evidence type="ECO:0000256" key="12">
    <source>
        <dbReference type="ARBA" id="ARBA00023136"/>
    </source>
</evidence>
<dbReference type="Pfam" id="PF13510">
    <property type="entry name" value="Fer2_4"/>
    <property type="match status" value="1"/>
</dbReference>
<dbReference type="GO" id="GO:0008137">
    <property type="term" value="F:NADH dehydrogenase (ubiquinone) activity"/>
    <property type="evidence" value="ECO:0007669"/>
    <property type="project" value="InterPro"/>
</dbReference>
<dbReference type="InterPro" id="IPR019574">
    <property type="entry name" value="NADH_UbQ_OxRdtase_Gsu_4Fe4S-bd"/>
</dbReference>
<dbReference type="InterPro" id="IPR050123">
    <property type="entry name" value="Prok_molybdopt-oxidoreductase"/>
</dbReference>
<dbReference type="FunFam" id="3.10.20.740:FF:000004">
    <property type="entry name" value="NADH-quinone oxidoreductase"/>
    <property type="match status" value="1"/>
</dbReference>
<dbReference type="PANTHER" id="PTHR43105">
    <property type="entry name" value="RESPIRATORY NITRATE REDUCTASE"/>
    <property type="match status" value="1"/>
</dbReference>
<evidence type="ECO:0000256" key="6">
    <source>
        <dbReference type="ARBA" id="ARBA00022719"/>
    </source>
</evidence>
<dbReference type="SUPFAM" id="SSF54292">
    <property type="entry name" value="2Fe-2S ferredoxin-like"/>
    <property type="match status" value="1"/>
</dbReference>
<reference evidence="19 20" key="1">
    <citation type="submission" date="2020-07" db="EMBL/GenBank/DDBJ databases">
        <title>Genomic Encyclopedia of Type Strains, Phase IV (KMG-IV): sequencing the most valuable type-strain genomes for metagenomic binning, comparative biology and taxonomic classification.</title>
        <authorList>
            <person name="Goeker M."/>
        </authorList>
    </citation>
    <scope>NUCLEOTIDE SEQUENCE [LARGE SCALE GENOMIC DNA]</scope>
    <source>
        <strain evidence="19 20">DSM 17721</strain>
    </source>
</reference>
<comment type="similarity">
    <text evidence="3 15">Belongs to the complex I 75 kDa subunit family.</text>
</comment>
<keyword evidence="6" id="KW-0874">Quinone</keyword>
<dbReference type="EMBL" id="JACDUS010000009">
    <property type="protein sequence ID" value="MBA2882394.1"/>
    <property type="molecule type" value="Genomic_DNA"/>
</dbReference>
<comment type="cofactor">
    <cofactor evidence="1">
        <name>[4Fe-4S] cluster</name>
        <dbReference type="ChEBI" id="CHEBI:49883"/>
    </cofactor>
</comment>
<comment type="catalytic activity">
    <reaction evidence="14">
        <text>a quinone + NADH + 5 H(+)(in) = a quinol + NAD(+) + 4 H(+)(out)</text>
        <dbReference type="Rhea" id="RHEA:57888"/>
        <dbReference type="ChEBI" id="CHEBI:15378"/>
        <dbReference type="ChEBI" id="CHEBI:24646"/>
        <dbReference type="ChEBI" id="CHEBI:57540"/>
        <dbReference type="ChEBI" id="CHEBI:57945"/>
        <dbReference type="ChEBI" id="CHEBI:132124"/>
    </reaction>
</comment>
<dbReference type="GO" id="GO:0003954">
    <property type="term" value="F:NADH dehydrogenase activity"/>
    <property type="evidence" value="ECO:0007669"/>
    <property type="project" value="TreeGrafter"/>
</dbReference>
<evidence type="ECO:0000313" key="19">
    <source>
        <dbReference type="EMBL" id="MBA2882394.1"/>
    </source>
</evidence>
<keyword evidence="5" id="KW-0001">2Fe-2S</keyword>
<evidence type="ECO:0000256" key="14">
    <source>
        <dbReference type="ARBA" id="ARBA00047712"/>
    </source>
</evidence>
<dbReference type="InterPro" id="IPR001041">
    <property type="entry name" value="2Fe-2S_ferredoxin-type"/>
</dbReference>
<evidence type="ECO:0000256" key="11">
    <source>
        <dbReference type="ARBA" id="ARBA00023027"/>
    </source>
</evidence>
<dbReference type="InterPro" id="IPR000283">
    <property type="entry name" value="NADH_UbQ_OxRdtase_75kDa_su_CS"/>
</dbReference>
<dbReference type="SMART" id="SM00929">
    <property type="entry name" value="NADH-G_4Fe-4S_3"/>
    <property type="match status" value="1"/>
</dbReference>
<dbReference type="Gene3D" id="3.40.50.740">
    <property type="match status" value="2"/>
</dbReference>
<name>A0A7W0HLJ2_9BACT</name>
<comment type="cofactor">
    <cofactor evidence="13">
        <name>[2Fe-2S] cluster</name>
        <dbReference type="ChEBI" id="CHEBI:190135"/>
    </cofactor>
</comment>
<dbReference type="NCBIfam" id="TIGR01973">
    <property type="entry name" value="NuoG"/>
    <property type="match status" value="1"/>
</dbReference>
<dbReference type="AlphaFoldDB" id="A0A7W0HLJ2"/>
<evidence type="ECO:0000256" key="9">
    <source>
        <dbReference type="ARBA" id="ARBA00023004"/>
    </source>
</evidence>
<dbReference type="Proteomes" id="UP000525298">
    <property type="component" value="Unassembled WGS sequence"/>
</dbReference>
<keyword evidence="20" id="KW-1185">Reference proteome</keyword>
<keyword evidence="8" id="KW-1278">Translocase</keyword>
<comment type="caution">
    <text evidence="19">The sequence shown here is derived from an EMBL/GenBank/DDBJ whole genome shotgun (WGS) entry which is preliminary data.</text>
</comment>